<evidence type="ECO:0000313" key="3">
    <source>
        <dbReference type="Proteomes" id="UP001227101"/>
    </source>
</evidence>
<reference evidence="2 3" key="1">
    <citation type="submission" date="2023-06" db="EMBL/GenBank/DDBJ databases">
        <authorList>
            <person name="Oyuntsetseg B."/>
            <person name="Kim S.B."/>
        </authorList>
    </citation>
    <scope>NUCLEOTIDE SEQUENCE [LARGE SCALE GENOMIC DNA]</scope>
    <source>
        <strain evidence="2 3">2-2</strain>
    </source>
</reference>
<keyword evidence="3" id="KW-1185">Reference proteome</keyword>
<dbReference type="EMBL" id="CP127173">
    <property type="protein sequence ID" value="WIV53346.1"/>
    <property type="molecule type" value="Genomic_DNA"/>
</dbReference>
<feature type="region of interest" description="Disordered" evidence="1">
    <location>
        <begin position="1"/>
        <end position="43"/>
    </location>
</feature>
<protein>
    <submittedName>
        <fullName evidence="2">Uncharacterized protein</fullName>
    </submittedName>
</protein>
<gene>
    <name evidence="2" type="ORF">QP939_31120</name>
</gene>
<name>A0ABY8XC99_9PSEU</name>
<dbReference type="Proteomes" id="UP001227101">
    <property type="component" value="Chromosome"/>
</dbReference>
<organism evidence="2 3">
    <name type="scientific">Amycolatopsis nalaikhensis</name>
    <dbReference type="NCBI Taxonomy" id="715472"/>
    <lineage>
        <taxon>Bacteria</taxon>
        <taxon>Bacillati</taxon>
        <taxon>Actinomycetota</taxon>
        <taxon>Actinomycetes</taxon>
        <taxon>Pseudonocardiales</taxon>
        <taxon>Pseudonocardiaceae</taxon>
        <taxon>Amycolatopsis</taxon>
    </lineage>
</organism>
<sequence length="43" mass="4148">MTSPCGAALTVDGADGRAGTGCPEATELPGAHRDDGEGEQSGC</sequence>
<dbReference type="RefSeq" id="WP_285449746.1">
    <property type="nucleotide sequence ID" value="NZ_CP127173.1"/>
</dbReference>
<accession>A0ABY8XC99</accession>
<evidence type="ECO:0000313" key="2">
    <source>
        <dbReference type="EMBL" id="WIV53346.1"/>
    </source>
</evidence>
<evidence type="ECO:0000256" key="1">
    <source>
        <dbReference type="SAM" id="MobiDB-lite"/>
    </source>
</evidence>
<proteinExistence type="predicted"/>